<dbReference type="KEGG" id="vg:15613006"/>
<keyword evidence="3" id="KW-1185">Reference proteome</keyword>
<gene>
    <name evidence="1" type="ORF">CHBEV_016</name>
    <name evidence="2" type="ORF">CHBEV_319</name>
</gene>
<dbReference type="GeneID" id="15613309"/>
<dbReference type="Proteomes" id="UP000792220">
    <property type="component" value="Genome"/>
</dbReference>
<dbReference type="RefSeq" id="YP_008004389.1">
    <property type="nucleotide sequence ID" value="NC_021248.1"/>
</dbReference>
<reference evidence="2" key="1">
    <citation type="journal article" date="2013" name="J. Virol.">
        <title>New Insights into the Evolution of Entomopoxvirinae from the Complete Genome Sequences of Four Entomopoxviruses Infecting Adoxophyes honmai, Choristoneura biennis, Choristoneura rosaceana, and Mythimna separata.</title>
        <authorList>
            <person name="Theze J."/>
            <person name="Takatsuka J."/>
            <person name="Li Z."/>
            <person name="Gallais J."/>
            <person name="Doucet D."/>
            <person name="Arif B."/>
            <person name="Nakai M."/>
            <person name="Herniou E.A."/>
        </authorList>
    </citation>
    <scope>NUCLEOTIDE SEQUENCE</scope>
</reference>
<dbReference type="GeneID" id="15613006"/>
<evidence type="ECO:0000313" key="3">
    <source>
        <dbReference type="Proteomes" id="UP000792220"/>
    </source>
</evidence>
<organism evidence="2 3">
    <name type="scientific">Choristoneura biennis entomopoxvirus</name>
    <name type="common">CbEPV</name>
    <dbReference type="NCBI Taxonomy" id="10288"/>
    <lineage>
        <taxon>Viruses</taxon>
        <taxon>Varidnaviria</taxon>
        <taxon>Bamfordvirae</taxon>
        <taxon>Nucleocytoviricota</taxon>
        <taxon>Pokkesviricetes</taxon>
        <taxon>Chitovirales</taxon>
        <taxon>Poxviridae</taxon>
        <taxon>Entomopoxvirinae</taxon>
        <taxon>Betaentomopoxvirus</taxon>
        <taxon>Betaentomopoxvirus cbiennis</taxon>
    </lineage>
</organism>
<proteinExistence type="predicted"/>
<dbReference type="OrthoDB" id="40598at10239"/>
<protein>
    <submittedName>
        <fullName evidence="2">Uncharacterized protein</fullName>
    </submittedName>
</protein>
<sequence length="96" mass="11588">MNEDILDEIYNKIDIYSLSEDANLINEINKTRNNVESPNYELIKSFDDCKYLIGISYYYLDKERLVELIKRLMFENTILNYVINKYNIKRYNISTI</sequence>
<evidence type="ECO:0000313" key="1">
    <source>
        <dbReference type="EMBL" id="CCU55584.1"/>
    </source>
</evidence>
<dbReference type="EMBL" id="HF679132">
    <property type="protein sequence ID" value="CCU55887.1"/>
    <property type="molecule type" value="Genomic_DNA"/>
</dbReference>
<evidence type="ECO:0000313" key="2">
    <source>
        <dbReference type="EMBL" id="CCU55887.1"/>
    </source>
</evidence>
<dbReference type="EMBL" id="HF679132">
    <property type="protein sequence ID" value="CCU55584.1"/>
    <property type="molecule type" value="Genomic_DNA"/>
</dbReference>
<dbReference type="KEGG" id="vg:15613309"/>
<dbReference type="RefSeq" id="YP_008004086.1">
    <property type="nucleotide sequence ID" value="NC_021248.1"/>
</dbReference>
<organismHost>
    <name type="scientific">Choristoneura fumiferana</name>
    <name type="common">Spruce budworm moth</name>
    <name type="synonym">Archips fumiferana</name>
    <dbReference type="NCBI Taxonomy" id="7141"/>
</organismHost>
<accession>A0A916NY53</accession>
<name>A0A916NY53_CBEPV</name>